<dbReference type="PANTHER" id="PTHR31668:SF20">
    <property type="entry name" value="ZN(II)2CYS6 TRANSCRIPTION FACTOR (EUROFUNG)"/>
    <property type="match status" value="1"/>
</dbReference>
<dbReference type="PROSITE" id="PS51257">
    <property type="entry name" value="PROKAR_LIPOPROTEIN"/>
    <property type="match status" value="1"/>
</dbReference>
<dbReference type="CDD" id="cd00067">
    <property type="entry name" value="GAL4"/>
    <property type="match status" value="1"/>
</dbReference>
<evidence type="ECO:0000313" key="5">
    <source>
        <dbReference type="EMBL" id="KAK4460709.1"/>
    </source>
</evidence>
<gene>
    <name evidence="5" type="ORF">QBC42DRAFT_102163</name>
</gene>
<dbReference type="Pfam" id="PF00172">
    <property type="entry name" value="Zn_clus"/>
    <property type="match status" value="1"/>
</dbReference>
<dbReference type="GO" id="GO:0006351">
    <property type="term" value="P:DNA-templated transcription"/>
    <property type="evidence" value="ECO:0007669"/>
    <property type="project" value="InterPro"/>
</dbReference>
<feature type="compositionally biased region" description="Low complexity" evidence="3">
    <location>
        <begin position="591"/>
        <end position="601"/>
    </location>
</feature>
<dbReference type="PROSITE" id="PS50048">
    <property type="entry name" value="ZN2_CY6_FUNGAL_2"/>
    <property type="match status" value="1"/>
</dbReference>
<evidence type="ECO:0000256" key="1">
    <source>
        <dbReference type="ARBA" id="ARBA00022723"/>
    </source>
</evidence>
<dbReference type="Gene3D" id="4.10.240.10">
    <property type="entry name" value="Zn(2)-C6 fungal-type DNA-binding domain"/>
    <property type="match status" value="1"/>
</dbReference>
<feature type="compositionally biased region" description="Low complexity" evidence="3">
    <location>
        <begin position="525"/>
        <end position="542"/>
    </location>
</feature>
<feature type="domain" description="Zn(2)-C6 fungal-type" evidence="4">
    <location>
        <begin position="8"/>
        <end position="37"/>
    </location>
</feature>
<dbReference type="Proteomes" id="UP001321749">
    <property type="component" value="Unassembled WGS sequence"/>
</dbReference>
<protein>
    <submittedName>
        <fullName evidence="5">Maltose fermentation regulatory protein</fullName>
    </submittedName>
</protein>
<dbReference type="EMBL" id="MU865006">
    <property type="protein sequence ID" value="KAK4460709.1"/>
    <property type="molecule type" value="Genomic_DNA"/>
</dbReference>
<dbReference type="GO" id="GO:0000981">
    <property type="term" value="F:DNA-binding transcription factor activity, RNA polymerase II-specific"/>
    <property type="evidence" value="ECO:0007669"/>
    <property type="project" value="InterPro"/>
</dbReference>
<keyword evidence="2" id="KW-0539">Nucleus</keyword>
<organism evidence="5 6">
    <name type="scientific">Cladorrhinum samala</name>
    <dbReference type="NCBI Taxonomy" id="585594"/>
    <lineage>
        <taxon>Eukaryota</taxon>
        <taxon>Fungi</taxon>
        <taxon>Dikarya</taxon>
        <taxon>Ascomycota</taxon>
        <taxon>Pezizomycotina</taxon>
        <taxon>Sordariomycetes</taxon>
        <taxon>Sordariomycetidae</taxon>
        <taxon>Sordariales</taxon>
        <taxon>Podosporaceae</taxon>
        <taxon>Cladorrhinum</taxon>
    </lineage>
</organism>
<evidence type="ECO:0000259" key="4">
    <source>
        <dbReference type="PROSITE" id="PS50048"/>
    </source>
</evidence>
<name>A0AAV9HL45_9PEZI</name>
<accession>A0AAV9HL45</accession>
<dbReference type="SMART" id="SM00906">
    <property type="entry name" value="Fungal_trans"/>
    <property type="match status" value="1"/>
</dbReference>
<comment type="caution">
    <text evidence="5">The sequence shown here is derived from an EMBL/GenBank/DDBJ whole genome shotgun (WGS) entry which is preliminary data.</text>
</comment>
<dbReference type="SMART" id="SM00066">
    <property type="entry name" value="GAL4"/>
    <property type="match status" value="1"/>
</dbReference>
<evidence type="ECO:0000313" key="6">
    <source>
        <dbReference type="Proteomes" id="UP001321749"/>
    </source>
</evidence>
<dbReference type="InterPro" id="IPR050797">
    <property type="entry name" value="Carb_Metab_Trans_Reg"/>
</dbReference>
<sequence length="719" mass="79197">MTTAVKRACDACHRRKVRCDGVNPCSNCTGAALGCTYLAVPQKKGPKGSRAKVINELKEKQQLQASRTQSGNGASTNPSLAPTPRLLTKDMINACVDFFFAHMYPSMPILDRGRLEHDIMYADQDIGTYCLLTSFCAFVSLQPGMVLPNMGMSMSDPFNPDMMMGGNILTSTNLMEETIRVRKGEDFTLPRTLNTLCTDFFLFAVHHGLEMHDKAWFYLRQATTLAHISRMNEEPQSMQYDAVDAARCRRLYWLLFVTERAYALQHRRPLTLEATINLPSPSDNPNDPLVHHLQTFLRQIHLFNPFDHGLVSLWMKTRKECTEPYLATLEKQLHDVLPPYLNDTQSQLAEMPINLHWLKDTAWKLSIANGNGNDAGLSYTLPQSEITQLLPMVSHFPGNLGLSGLNLVEKLLTITADLSEALATQPAPRTPFTPGPQDQLRKILNIVTLLRAGDHRFLPLLLSKAHIALPKLASPMLQNAPETAPVCNMDMFDGFGSSTICQPTTYDSYESKYSIPRIDDRSSSDHNSPNNISPNSNDMNSPFVSSPPIMSPGVDGLPHIQTDFNTMPEMVMSPISHAPPSSLGGSGVLASQQSQHQHPQQTPLSPFSPLGSQMQGITPHNISPPPNINGLPSQIQLGQGFGGGIGSGLHSSNGMMGRPPQPQHANSYAMGHHPPPIRTVGDFHALQRNNSDMNPMSPMGPMGMNTMGNELDFNTLPTR</sequence>
<evidence type="ECO:0000256" key="3">
    <source>
        <dbReference type="SAM" id="MobiDB-lite"/>
    </source>
</evidence>
<feature type="region of interest" description="Disordered" evidence="3">
    <location>
        <begin position="60"/>
        <end position="82"/>
    </location>
</feature>
<dbReference type="SUPFAM" id="SSF57701">
    <property type="entry name" value="Zn2/Cys6 DNA-binding domain"/>
    <property type="match status" value="1"/>
</dbReference>
<feature type="compositionally biased region" description="Polar residues" evidence="3">
    <location>
        <begin position="62"/>
        <end position="80"/>
    </location>
</feature>
<feature type="compositionally biased region" description="Polar residues" evidence="3">
    <location>
        <begin position="602"/>
        <end position="621"/>
    </location>
</feature>
<dbReference type="GO" id="GO:0003677">
    <property type="term" value="F:DNA binding"/>
    <property type="evidence" value="ECO:0007669"/>
    <property type="project" value="InterPro"/>
</dbReference>
<reference evidence="5" key="2">
    <citation type="submission" date="2023-06" db="EMBL/GenBank/DDBJ databases">
        <authorList>
            <consortium name="Lawrence Berkeley National Laboratory"/>
            <person name="Mondo S.J."/>
            <person name="Hensen N."/>
            <person name="Bonometti L."/>
            <person name="Westerberg I."/>
            <person name="Brannstrom I.O."/>
            <person name="Guillou S."/>
            <person name="Cros-Aarteil S."/>
            <person name="Calhoun S."/>
            <person name="Haridas S."/>
            <person name="Kuo A."/>
            <person name="Pangilinan J."/>
            <person name="Riley R."/>
            <person name="Labutti K."/>
            <person name="Andreopoulos B."/>
            <person name="Lipzen A."/>
            <person name="Chen C."/>
            <person name="Yanf M."/>
            <person name="Daum C."/>
            <person name="Ng V."/>
            <person name="Clum A."/>
            <person name="Steindorff A."/>
            <person name="Ohm R."/>
            <person name="Martin F."/>
            <person name="Silar P."/>
            <person name="Natvig D."/>
            <person name="Lalanne C."/>
            <person name="Gautier V."/>
            <person name="Ament-Velasquez S.L."/>
            <person name="Kruys A."/>
            <person name="Hutchinson M.I."/>
            <person name="Powell A.J."/>
            <person name="Barry K."/>
            <person name="Miller A.N."/>
            <person name="Grigoriev I.V."/>
            <person name="Debuchy R."/>
            <person name="Gladieux P."/>
            <person name="Thoren M.H."/>
            <person name="Johannesson H."/>
        </authorList>
    </citation>
    <scope>NUCLEOTIDE SEQUENCE</scope>
    <source>
        <strain evidence="5">PSN324</strain>
    </source>
</reference>
<keyword evidence="6" id="KW-1185">Reference proteome</keyword>
<dbReference type="InterPro" id="IPR007219">
    <property type="entry name" value="XnlR_reg_dom"/>
</dbReference>
<dbReference type="InterPro" id="IPR001138">
    <property type="entry name" value="Zn2Cys6_DnaBD"/>
</dbReference>
<dbReference type="Pfam" id="PF04082">
    <property type="entry name" value="Fungal_trans"/>
    <property type="match status" value="1"/>
</dbReference>
<dbReference type="AlphaFoldDB" id="A0AAV9HL45"/>
<dbReference type="PANTHER" id="PTHR31668">
    <property type="entry name" value="GLUCOSE TRANSPORT TRANSCRIPTION REGULATOR RGT1-RELATED-RELATED"/>
    <property type="match status" value="1"/>
</dbReference>
<dbReference type="PROSITE" id="PS00463">
    <property type="entry name" value="ZN2_CY6_FUNGAL_1"/>
    <property type="match status" value="1"/>
</dbReference>
<proteinExistence type="predicted"/>
<feature type="region of interest" description="Disordered" evidence="3">
    <location>
        <begin position="516"/>
        <end position="673"/>
    </location>
</feature>
<reference evidence="5" key="1">
    <citation type="journal article" date="2023" name="Mol. Phylogenet. Evol.">
        <title>Genome-scale phylogeny and comparative genomics of the fungal order Sordariales.</title>
        <authorList>
            <person name="Hensen N."/>
            <person name="Bonometti L."/>
            <person name="Westerberg I."/>
            <person name="Brannstrom I.O."/>
            <person name="Guillou S."/>
            <person name="Cros-Aarteil S."/>
            <person name="Calhoun S."/>
            <person name="Haridas S."/>
            <person name="Kuo A."/>
            <person name="Mondo S."/>
            <person name="Pangilinan J."/>
            <person name="Riley R."/>
            <person name="LaButti K."/>
            <person name="Andreopoulos B."/>
            <person name="Lipzen A."/>
            <person name="Chen C."/>
            <person name="Yan M."/>
            <person name="Daum C."/>
            <person name="Ng V."/>
            <person name="Clum A."/>
            <person name="Steindorff A."/>
            <person name="Ohm R.A."/>
            <person name="Martin F."/>
            <person name="Silar P."/>
            <person name="Natvig D.O."/>
            <person name="Lalanne C."/>
            <person name="Gautier V."/>
            <person name="Ament-Velasquez S.L."/>
            <person name="Kruys A."/>
            <person name="Hutchinson M.I."/>
            <person name="Powell A.J."/>
            <person name="Barry K."/>
            <person name="Miller A.N."/>
            <person name="Grigoriev I.V."/>
            <person name="Debuchy R."/>
            <person name="Gladieux P."/>
            <person name="Hiltunen Thoren M."/>
            <person name="Johannesson H."/>
        </authorList>
    </citation>
    <scope>NUCLEOTIDE SEQUENCE</scope>
    <source>
        <strain evidence="5">PSN324</strain>
    </source>
</reference>
<dbReference type="GO" id="GO:0008270">
    <property type="term" value="F:zinc ion binding"/>
    <property type="evidence" value="ECO:0007669"/>
    <property type="project" value="InterPro"/>
</dbReference>
<keyword evidence="1" id="KW-0479">Metal-binding</keyword>
<evidence type="ECO:0000256" key="2">
    <source>
        <dbReference type="ARBA" id="ARBA00023242"/>
    </source>
</evidence>
<dbReference type="CDD" id="cd12148">
    <property type="entry name" value="fungal_TF_MHR"/>
    <property type="match status" value="1"/>
</dbReference>
<dbReference type="InterPro" id="IPR036864">
    <property type="entry name" value="Zn2-C6_fun-type_DNA-bd_sf"/>
</dbReference>